<dbReference type="EMBL" id="BMAO01031121">
    <property type="protein sequence ID" value="GFQ72553.1"/>
    <property type="molecule type" value="Genomic_DNA"/>
</dbReference>
<reference evidence="1" key="1">
    <citation type="submission" date="2020-07" db="EMBL/GenBank/DDBJ databases">
        <title>Multicomponent nature underlies the extraordinary mechanical properties of spider dragline silk.</title>
        <authorList>
            <person name="Kono N."/>
            <person name="Nakamura H."/>
            <person name="Mori M."/>
            <person name="Yoshida Y."/>
            <person name="Ohtoshi R."/>
            <person name="Malay A.D."/>
            <person name="Moran D.A.P."/>
            <person name="Tomita M."/>
            <person name="Numata K."/>
            <person name="Arakawa K."/>
        </authorList>
    </citation>
    <scope>NUCLEOTIDE SEQUENCE</scope>
</reference>
<keyword evidence="2" id="KW-1185">Reference proteome</keyword>
<gene>
    <name evidence="1" type="ORF">TNCT_728561</name>
</gene>
<evidence type="ECO:0000313" key="2">
    <source>
        <dbReference type="Proteomes" id="UP000887116"/>
    </source>
</evidence>
<organism evidence="1 2">
    <name type="scientific">Trichonephila clavata</name>
    <name type="common">Joro spider</name>
    <name type="synonym">Nephila clavata</name>
    <dbReference type="NCBI Taxonomy" id="2740835"/>
    <lineage>
        <taxon>Eukaryota</taxon>
        <taxon>Metazoa</taxon>
        <taxon>Ecdysozoa</taxon>
        <taxon>Arthropoda</taxon>
        <taxon>Chelicerata</taxon>
        <taxon>Arachnida</taxon>
        <taxon>Araneae</taxon>
        <taxon>Araneomorphae</taxon>
        <taxon>Entelegynae</taxon>
        <taxon>Araneoidea</taxon>
        <taxon>Nephilidae</taxon>
        <taxon>Trichonephila</taxon>
    </lineage>
</organism>
<dbReference type="AlphaFoldDB" id="A0A8X6G2A2"/>
<sequence>METLNTVRNFSVLFRGQYIPSEAYNTKIHVSDLPYLSHVRSLSEDSHTTFGTPDLFRSESITIRVFLEQYLKFCKHD</sequence>
<protein>
    <submittedName>
        <fullName evidence="1">Uncharacterized protein</fullName>
    </submittedName>
</protein>
<proteinExistence type="predicted"/>
<name>A0A8X6G2A2_TRICU</name>
<accession>A0A8X6G2A2</accession>
<evidence type="ECO:0000313" key="1">
    <source>
        <dbReference type="EMBL" id="GFQ72553.1"/>
    </source>
</evidence>
<dbReference type="Proteomes" id="UP000887116">
    <property type="component" value="Unassembled WGS sequence"/>
</dbReference>
<comment type="caution">
    <text evidence="1">The sequence shown here is derived from an EMBL/GenBank/DDBJ whole genome shotgun (WGS) entry which is preliminary data.</text>
</comment>